<evidence type="ECO:0000256" key="3">
    <source>
        <dbReference type="ARBA" id="ARBA00022741"/>
    </source>
</evidence>
<feature type="transmembrane region" description="Helical" evidence="5">
    <location>
        <begin position="168"/>
        <end position="192"/>
    </location>
</feature>
<organism evidence="6 7">
    <name type="scientific">Parnassius apollo</name>
    <name type="common">Apollo butterfly</name>
    <name type="synonym">Papilio apollo</name>
    <dbReference type="NCBI Taxonomy" id="110799"/>
    <lineage>
        <taxon>Eukaryota</taxon>
        <taxon>Metazoa</taxon>
        <taxon>Ecdysozoa</taxon>
        <taxon>Arthropoda</taxon>
        <taxon>Hexapoda</taxon>
        <taxon>Insecta</taxon>
        <taxon>Pterygota</taxon>
        <taxon>Neoptera</taxon>
        <taxon>Endopterygota</taxon>
        <taxon>Lepidoptera</taxon>
        <taxon>Glossata</taxon>
        <taxon>Ditrysia</taxon>
        <taxon>Papilionoidea</taxon>
        <taxon>Papilionidae</taxon>
        <taxon>Parnassiinae</taxon>
        <taxon>Parnassini</taxon>
        <taxon>Parnassius</taxon>
        <taxon>Parnassius</taxon>
    </lineage>
</organism>
<dbReference type="OrthoDB" id="6500128at2759"/>
<keyword evidence="5" id="KW-1133">Transmembrane helix</keyword>
<accession>A0A8S3XD34</accession>
<keyword evidence="4" id="KW-0067">ATP-binding</keyword>
<evidence type="ECO:0000313" key="7">
    <source>
        <dbReference type="Proteomes" id="UP000691718"/>
    </source>
</evidence>
<sequence>MYAWEIPFQKVVGQKLMDELNQIKIASVLRVVFNGFMIFTERAALFITVLSLILLGKADIYLLDDPLSAVDANVGRQLFEDCINGYLRQSTRILVTRQIHFLKAHNYIIVINEKVEEKEKASLKKSVSISEPEELEQFEEQKMAAEERQSGNLRWEVISTYFKSGGSFFLVSFTFLILAMTSTSAAAVDYWVSFWSNQMAKYQEEIGNARGIVGGTGAGKSSLISAFFRFADIDGKITIDGIDTAMVGMKAAVPSLDFKVTEGGSNFSVDQRQLMCLARAVLRSNKILIMDEATANVDPQYVL</sequence>
<comment type="caution">
    <text evidence="6">The sequence shown here is derived from an EMBL/GenBank/DDBJ whole genome shotgun (WGS) entry which is preliminary data.</text>
</comment>
<dbReference type="PANTHER" id="PTHR24223">
    <property type="entry name" value="ATP-BINDING CASSETTE SUB-FAMILY C"/>
    <property type="match status" value="1"/>
</dbReference>
<evidence type="ECO:0000256" key="4">
    <source>
        <dbReference type="ARBA" id="ARBA00022840"/>
    </source>
</evidence>
<gene>
    <name evidence="6" type="ORF">PAPOLLO_LOCUS16810</name>
</gene>
<evidence type="ECO:0000256" key="1">
    <source>
        <dbReference type="ARBA" id="ARBA00004141"/>
    </source>
</evidence>
<dbReference type="InterPro" id="IPR050173">
    <property type="entry name" value="ABC_transporter_C-like"/>
</dbReference>
<comment type="subcellular location">
    <subcellularLocation>
        <location evidence="1">Membrane</location>
        <topology evidence="1">Multi-pass membrane protein</topology>
    </subcellularLocation>
</comment>
<keyword evidence="5" id="KW-0812">Transmembrane</keyword>
<proteinExistence type="inferred from homology"/>
<dbReference type="PANTHER" id="PTHR24223:SF456">
    <property type="entry name" value="MULTIDRUG RESISTANCE-ASSOCIATED PROTEIN LETHAL(2)03659"/>
    <property type="match status" value="1"/>
</dbReference>
<dbReference type="GO" id="GO:0005524">
    <property type="term" value="F:ATP binding"/>
    <property type="evidence" value="ECO:0007669"/>
    <property type="project" value="UniProtKB-KW"/>
</dbReference>
<dbReference type="Proteomes" id="UP000691718">
    <property type="component" value="Unassembled WGS sequence"/>
</dbReference>
<dbReference type="GO" id="GO:0042626">
    <property type="term" value="F:ATPase-coupled transmembrane transporter activity"/>
    <property type="evidence" value="ECO:0007669"/>
    <property type="project" value="TreeGrafter"/>
</dbReference>
<name>A0A8S3XD34_PARAO</name>
<evidence type="ECO:0000256" key="5">
    <source>
        <dbReference type="SAM" id="Phobius"/>
    </source>
</evidence>
<dbReference type="EMBL" id="CAJQZP010001125">
    <property type="protein sequence ID" value="CAG5018112.1"/>
    <property type="molecule type" value="Genomic_DNA"/>
</dbReference>
<reference evidence="6" key="1">
    <citation type="submission" date="2021-04" db="EMBL/GenBank/DDBJ databases">
        <authorList>
            <person name="Tunstrom K."/>
        </authorList>
    </citation>
    <scope>NUCLEOTIDE SEQUENCE</scope>
</reference>
<evidence type="ECO:0000313" key="6">
    <source>
        <dbReference type="EMBL" id="CAG5018112.1"/>
    </source>
</evidence>
<comment type="similarity">
    <text evidence="2">Belongs to the ABC transporter superfamily. ABCC family. Conjugate transporter (TC 3.A.1.208) subfamily.</text>
</comment>
<dbReference type="GO" id="GO:0016020">
    <property type="term" value="C:membrane"/>
    <property type="evidence" value="ECO:0007669"/>
    <property type="project" value="UniProtKB-SubCell"/>
</dbReference>
<keyword evidence="5" id="KW-0472">Membrane</keyword>
<keyword evidence="3" id="KW-0547">Nucleotide-binding</keyword>
<evidence type="ECO:0000256" key="2">
    <source>
        <dbReference type="ARBA" id="ARBA00009726"/>
    </source>
</evidence>
<protein>
    <submittedName>
        <fullName evidence="6">(apollo) hypothetical protein</fullName>
    </submittedName>
</protein>
<keyword evidence="7" id="KW-1185">Reference proteome</keyword>
<dbReference type="AlphaFoldDB" id="A0A8S3XD34"/>